<keyword evidence="7" id="KW-0032">Aminotransferase</keyword>
<sequence>MSERNLDFDAPVERKGTDCLKYDFAVERGMPADILPLWVADMDFRISSYIQDALAAQAAHGIYGYSDSKEDYFAAIRDWMKKKHGWQVEEKWLVKTPGVVFALAMAVRAFTKEGEAVMIQQPVYYPFSSVIKDNGRKLVSNTLVQKEDGHYEMDLADFERKVKDEKVKLFFLCNPHNPVGRVWDRESLLEIGRICVENHVVVVSDEIHADFIFEGTHQVFADLSDKIRDISVTCTAPSKTFNIAGLQVSNIFIANDSLRRRFVKEISAAGYSQVNASGLVACRTAYAQGEEWYQGMMAYVRANIDFAEQYIREQIPEIRMRKPEGTYLLWLDFRRLSLTSEELEDLIVRKAGLWLDSGAIFGACGEGFQRINAACTRATLAEALGRIKNAIKNS</sequence>
<evidence type="ECO:0000313" key="7">
    <source>
        <dbReference type="EMBL" id="MCU6744950.1"/>
    </source>
</evidence>
<dbReference type="NCBIfam" id="TIGR04350">
    <property type="entry name" value="C_S_lyase_PatB"/>
    <property type="match status" value="1"/>
</dbReference>
<evidence type="ECO:0000256" key="1">
    <source>
        <dbReference type="ARBA" id="ARBA00001933"/>
    </source>
</evidence>
<evidence type="ECO:0000313" key="8">
    <source>
        <dbReference type="Proteomes" id="UP001652432"/>
    </source>
</evidence>
<dbReference type="InterPro" id="IPR051798">
    <property type="entry name" value="Class-II_PLP-Dep_Aminotrans"/>
</dbReference>
<dbReference type="InterPro" id="IPR015422">
    <property type="entry name" value="PyrdxlP-dep_Trfase_small"/>
</dbReference>
<dbReference type="InterPro" id="IPR015424">
    <property type="entry name" value="PyrdxlP-dep_Trfase"/>
</dbReference>
<dbReference type="GO" id="GO:0008483">
    <property type="term" value="F:transaminase activity"/>
    <property type="evidence" value="ECO:0007669"/>
    <property type="project" value="UniProtKB-KW"/>
</dbReference>
<dbReference type="EC" id="4.4.1.13" evidence="2"/>
<evidence type="ECO:0000256" key="4">
    <source>
        <dbReference type="ARBA" id="ARBA00023239"/>
    </source>
</evidence>
<dbReference type="RefSeq" id="WP_262575066.1">
    <property type="nucleotide sequence ID" value="NZ_JAOQKJ010000008.1"/>
</dbReference>
<dbReference type="Gene3D" id="3.40.640.10">
    <property type="entry name" value="Type I PLP-dependent aspartate aminotransferase-like (Major domain)"/>
    <property type="match status" value="1"/>
</dbReference>
<evidence type="ECO:0000256" key="2">
    <source>
        <dbReference type="ARBA" id="ARBA00012224"/>
    </source>
</evidence>
<evidence type="ECO:0000256" key="5">
    <source>
        <dbReference type="ARBA" id="ARBA00037974"/>
    </source>
</evidence>
<dbReference type="InterPro" id="IPR027619">
    <property type="entry name" value="C-S_lyase_PatB-like"/>
</dbReference>
<evidence type="ECO:0000259" key="6">
    <source>
        <dbReference type="Pfam" id="PF00155"/>
    </source>
</evidence>
<organism evidence="7 8">
    <name type="scientific">Suilimivivens aceti</name>
    <dbReference type="NCBI Taxonomy" id="2981774"/>
    <lineage>
        <taxon>Bacteria</taxon>
        <taxon>Bacillati</taxon>
        <taxon>Bacillota</taxon>
        <taxon>Clostridia</taxon>
        <taxon>Lachnospirales</taxon>
        <taxon>Lachnospiraceae</taxon>
        <taxon>Suilimivivens</taxon>
    </lineage>
</organism>
<keyword evidence="3" id="KW-0663">Pyridoxal phosphate</keyword>
<dbReference type="InterPro" id="IPR004839">
    <property type="entry name" value="Aminotransferase_I/II_large"/>
</dbReference>
<keyword evidence="7" id="KW-0808">Transferase</keyword>
<gene>
    <name evidence="7" type="ORF">OCV77_10645</name>
</gene>
<name>A0ABT2T409_9FIRM</name>
<feature type="domain" description="Aminotransferase class I/classII large" evidence="6">
    <location>
        <begin position="56"/>
        <end position="387"/>
    </location>
</feature>
<proteinExistence type="inferred from homology"/>
<comment type="caution">
    <text evidence="7">The sequence shown here is derived from an EMBL/GenBank/DDBJ whole genome shotgun (WGS) entry which is preliminary data.</text>
</comment>
<comment type="similarity">
    <text evidence="5">Belongs to the class-II pyridoxal-phosphate-dependent aminotransferase family. MalY/PatB cystathionine beta-lyase subfamily.</text>
</comment>
<keyword evidence="4" id="KW-0456">Lyase</keyword>
<reference evidence="7 8" key="1">
    <citation type="journal article" date="2021" name="ISME Commun">
        <title>Automated analysis of genomic sequences facilitates high-throughput and comprehensive description of bacteria.</title>
        <authorList>
            <person name="Hitch T.C.A."/>
        </authorList>
    </citation>
    <scope>NUCLEOTIDE SEQUENCE [LARGE SCALE GENOMIC DNA]</scope>
    <source>
        <strain evidence="7 8">Sanger_18</strain>
    </source>
</reference>
<dbReference type="InterPro" id="IPR015421">
    <property type="entry name" value="PyrdxlP-dep_Trfase_major"/>
</dbReference>
<accession>A0ABT2T409</accession>
<dbReference type="CDD" id="cd00609">
    <property type="entry name" value="AAT_like"/>
    <property type="match status" value="1"/>
</dbReference>
<dbReference type="PANTHER" id="PTHR43525:SF1">
    <property type="entry name" value="PROTEIN MALY"/>
    <property type="match status" value="1"/>
</dbReference>
<comment type="cofactor">
    <cofactor evidence="1">
        <name>pyridoxal 5'-phosphate</name>
        <dbReference type="ChEBI" id="CHEBI:597326"/>
    </cofactor>
</comment>
<protein>
    <recommendedName>
        <fullName evidence="2">cysteine-S-conjugate beta-lyase</fullName>
        <ecNumber evidence="2">4.4.1.13</ecNumber>
    </recommendedName>
</protein>
<evidence type="ECO:0000256" key="3">
    <source>
        <dbReference type="ARBA" id="ARBA00022898"/>
    </source>
</evidence>
<dbReference type="Gene3D" id="3.90.1150.10">
    <property type="entry name" value="Aspartate Aminotransferase, domain 1"/>
    <property type="match status" value="1"/>
</dbReference>
<dbReference type="SUPFAM" id="SSF53383">
    <property type="entry name" value="PLP-dependent transferases"/>
    <property type="match status" value="1"/>
</dbReference>
<keyword evidence="8" id="KW-1185">Reference proteome</keyword>
<dbReference type="Pfam" id="PF00155">
    <property type="entry name" value="Aminotran_1_2"/>
    <property type="match status" value="1"/>
</dbReference>
<dbReference type="Proteomes" id="UP001652432">
    <property type="component" value="Unassembled WGS sequence"/>
</dbReference>
<dbReference type="PANTHER" id="PTHR43525">
    <property type="entry name" value="PROTEIN MALY"/>
    <property type="match status" value="1"/>
</dbReference>
<dbReference type="EMBL" id="JAOQKJ010000008">
    <property type="protein sequence ID" value="MCU6744950.1"/>
    <property type="molecule type" value="Genomic_DNA"/>
</dbReference>